<accession>A0ACA9SSE7</accession>
<evidence type="ECO:0000313" key="2">
    <source>
        <dbReference type="Proteomes" id="UP000789920"/>
    </source>
</evidence>
<reference evidence="1" key="1">
    <citation type="submission" date="2021-06" db="EMBL/GenBank/DDBJ databases">
        <authorList>
            <person name="Kallberg Y."/>
            <person name="Tangrot J."/>
            <person name="Rosling A."/>
        </authorList>
    </citation>
    <scope>NUCLEOTIDE SEQUENCE</scope>
    <source>
        <strain evidence="1">MA461A</strain>
    </source>
</reference>
<dbReference type="Proteomes" id="UP000789920">
    <property type="component" value="Unassembled WGS sequence"/>
</dbReference>
<comment type="caution">
    <text evidence="1">The sequence shown here is derived from an EMBL/GenBank/DDBJ whole genome shotgun (WGS) entry which is preliminary data.</text>
</comment>
<feature type="non-terminal residue" evidence="1">
    <location>
        <position position="1"/>
    </location>
</feature>
<sequence length="53" mass="6202">ADAWNHYFLKKHLEATVHMSHDALVSELKTLIKDLKRGTEERKKAQSIRSELK</sequence>
<feature type="non-terminal residue" evidence="1">
    <location>
        <position position="53"/>
    </location>
</feature>
<proteinExistence type="predicted"/>
<dbReference type="EMBL" id="CAJVQC010150449">
    <property type="protein sequence ID" value="CAG8846276.1"/>
    <property type="molecule type" value="Genomic_DNA"/>
</dbReference>
<name>A0ACA9SSE7_9GLOM</name>
<organism evidence="1 2">
    <name type="scientific">Racocetra persica</name>
    <dbReference type="NCBI Taxonomy" id="160502"/>
    <lineage>
        <taxon>Eukaryota</taxon>
        <taxon>Fungi</taxon>
        <taxon>Fungi incertae sedis</taxon>
        <taxon>Mucoromycota</taxon>
        <taxon>Glomeromycotina</taxon>
        <taxon>Glomeromycetes</taxon>
        <taxon>Diversisporales</taxon>
        <taxon>Gigasporaceae</taxon>
        <taxon>Racocetra</taxon>
    </lineage>
</organism>
<gene>
    <name evidence="1" type="ORF">RPERSI_LOCUS34054</name>
</gene>
<protein>
    <submittedName>
        <fullName evidence="1">14792_t:CDS:1</fullName>
    </submittedName>
</protein>
<keyword evidence="2" id="KW-1185">Reference proteome</keyword>
<evidence type="ECO:0000313" key="1">
    <source>
        <dbReference type="EMBL" id="CAG8846276.1"/>
    </source>
</evidence>